<dbReference type="InterPro" id="IPR001387">
    <property type="entry name" value="Cro/C1-type_HTH"/>
</dbReference>
<dbReference type="CDD" id="cd00093">
    <property type="entry name" value="HTH_XRE"/>
    <property type="match status" value="1"/>
</dbReference>
<reference evidence="1 2" key="1">
    <citation type="submission" date="2023-08" db="EMBL/GenBank/DDBJ databases">
        <title>Pathogen: clinical or host-associated sample.</title>
        <authorList>
            <person name="Hergert J."/>
            <person name="Casey R."/>
            <person name="Wagner J."/>
            <person name="Young E.L."/>
            <person name="Oakeson K.F."/>
        </authorList>
    </citation>
    <scope>NUCLEOTIDE SEQUENCE [LARGE SCALE GENOMIC DNA]</scope>
    <source>
        <strain evidence="1 2">1760953</strain>
        <plasmid evidence="1 2">unnamed1</plasmid>
    </source>
</reference>
<proteinExistence type="predicted"/>
<name>A0AA50HAN6_9HYPH</name>
<dbReference type="EMBL" id="CP132303">
    <property type="protein sequence ID" value="WLS00160.1"/>
    <property type="molecule type" value="Genomic_DNA"/>
</dbReference>
<keyword evidence="1" id="KW-0614">Plasmid</keyword>
<dbReference type="RefSeq" id="WP_134646457.1">
    <property type="nucleotide sequence ID" value="NZ_CP132303.1"/>
</dbReference>
<evidence type="ECO:0000313" key="1">
    <source>
        <dbReference type="EMBL" id="WLS00160.1"/>
    </source>
</evidence>
<sequence>MDHLGRDGNAFAANLRTLCGQHGSVAAVCRKINVNRQQFNKYLSGAHVPSAANLRIIANYFGLSVPMLFADPDEFRTLVEGNFFHAMATARQMPEFTRFVSDMIVENNRADHDDIVGVYDRYQFSSIYKGFVLRSAFCIYRNNEFLQHYYVERFPSFDNPKKTEYVFKYYGFCFPVADRLFTADFEGIQSNELTFGVYAQVKRNAKRFMFGISSGIAATVFRQPYSTKVALHYRGPGLLGRDQLKDLTVLDRNDPAIPREALQYLGDGSDMIQMS</sequence>
<dbReference type="InterPro" id="IPR010982">
    <property type="entry name" value="Lambda_DNA-bd_dom_sf"/>
</dbReference>
<keyword evidence="2" id="KW-1185">Reference proteome</keyword>
<dbReference type="GO" id="GO:0003677">
    <property type="term" value="F:DNA binding"/>
    <property type="evidence" value="ECO:0007669"/>
    <property type="project" value="InterPro"/>
</dbReference>
<evidence type="ECO:0000313" key="2">
    <source>
        <dbReference type="Proteomes" id="UP001234585"/>
    </source>
</evidence>
<gene>
    <name evidence="1" type="ORF">Q9313_18995</name>
</gene>
<protein>
    <submittedName>
        <fullName evidence="1">Helix-turn-helix transcriptional regulator</fullName>
    </submittedName>
</protein>
<geneLocation type="plasmid" evidence="1 2">
    <name>unnamed1</name>
</geneLocation>
<organism evidence="1 2">
    <name type="scientific">Shinella sumterensis</name>
    <dbReference type="NCBI Taxonomy" id="1967501"/>
    <lineage>
        <taxon>Bacteria</taxon>
        <taxon>Pseudomonadati</taxon>
        <taxon>Pseudomonadota</taxon>
        <taxon>Alphaproteobacteria</taxon>
        <taxon>Hyphomicrobiales</taxon>
        <taxon>Rhizobiaceae</taxon>
        <taxon>Shinella</taxon>
    </lineage>
</organism>
<dbReference type="PROSITE" id="PS50943">
    <property type="entry name" value="HTH_CROC1"/>
    <property type="match status" value="1"/>
</dbReference>
<dbReference type="AlphaFoldDB" id="A0AA50HAN6"/>
<dbReference type="SUPFAM" id="SSF47413">
    <property type="entry name" value="lambda repressor-like DNA-binding domains"/>
    <property type="match status" value="1"/>
</dbReference>
<dbReference type="Gene3D" id="1.10.260.40">
    <property type="entry name" value="lambda repressor-like DNA-binding domains"/>
    <property type="match status" value="1"/>
</dbReference>
<dbReference type="Proteomes" id="UP001234585">
    <property type="component" value="Plasmid unnamed1"/>
</dbReference>
<accession>A0AA50HAN6</accession>